<feature type="transmembrane region" description="Helical" evidence="1">
    <location>
        <begin position="154"/>
        <end position="176"/>
    </location>
</feature>
<evidence type="ECO:0000313" key="3">
    <source>
        <dbReference type="Proteomes" id="UP000287533"/>
    </source>
</evidence>
<reference evidence="2 3" key="1">
    <citation type="submission" date="2018-09" db="EMBL/GenBank/DDBJ databases">
        <title>Characterization of the phylogenetic diversity of five novel species belonging to the genus Bifidobacterium.</title>
        <authorList>
            <person name="Lugli G.A."/>
            <person name="Duranti S."/>
            <person name="Milani C."/>
        </authorList>
    </citation>
    <scope>NUCLEOTIDE SEQUENCE [LARGE SCALE GENOMIC DNA]</scope>
    <source>
        <strain evidence="2 3">2034B</strain>
    </source>
</reference>
<accession>A0A430FJT3</accession>
<sequence>MGASNGNASNSTSMRGRAEHIGVGAALLIARIGVVILWLAAAVSVVTLMAYIIMPGSFHANYGVVELNVGDAFALSVRGSILDVAVYLQEHYTAGAPLVQAVIASCVTNAIVYALLAIAFGEIAALCARLRDWKDGTSGLTPFRTTVSERMSRAGWCLIAAPAAALLDWLFCTIFAKGGSWNLWMSGLLVMTGIILLMIARIFEYGMTLEQEVDGLL</sequence>
<dbReference type="AlphaFoldDB" id="A0A430FJT3"/>
<proteinExistence type="predicted"/>
<dbReference type="Proteomes" id="UP000287533">
    <property type="component" value="Unassembled WGS sequence"/>
</dbReference>
<dbReference type="RefSeq" id="WP_241217036.1">
    <property type="nucleotide sequence ID" value="NZ_QXGL01000003.1"/>
</dbReference>
<keyword evidence="1" id="KW-0812">Transmembrane</keyword>
<gene>
    <name evidence="2" type="ORF">D2E25_1033</name>
</gene>
<name>A0A430FJT3_9BIFI</name>
<feature type="transmembrane region" description="Helical" evidence="1">
    <location>
        <begin position="182"/>
        <end position="203"/>
    </location>
</feature>
<evidence type="ECO:0000313" key="2">
    <source>
        <dbReference type="EMBL" id="RSX53060.1"/>
    </source>
</evidence>
<organism evidence="2 3">
    <name type="scientific">Bifidobacterium goeldii</name>
    <dbReference type="NCBI Taxonomy" id="2306975"/>
    <lineage>
        <taxon>Bacteria</taxon>
        <taxon>Bacillati</taxon>
        <taxon>Actinomycetota</taxon>
        <taxon>Actinomycetes</taxon>
        <taxon>Bifidobacteriales</taxon>
        <taxon>Bifidobacteriaceae</taxon>
        <taxon>Bifidobacterium</taxon>
    </lineage>
</organism>
<feature type="transmembrane region" description="Helical" evidence="1">
    <location>
        <begin position="21"/>
        <end position="54"/>
    </location>
</feature>
<evidence type="ECO:0000256" key="1">
    <source>
        <dbReference type="SAM" id="Phobius"/>
    </source>
</evidence>
<keyword evidence="1" id="KW-0472">Membrane</keyword>
<keyword evidence="1" id="KW-1133">Transmembrane helix</keyword>
<dbReference type="EMBL" id="QXGL01000003">
    <property type="protein sequence ID" value="RSX53060.1"/>
    <property type="molecule type" value="Genomic_DNA"/>
</dbReference>
<protein>
    <recommendedName>
        <fullName evidence="4">DUF2975 domain-containing protein</fullName>
    </recommendedName>
</protein>
<evidence type="ECO:0008006" key="4">
    <source>
        <dbReference type="Google" id="ProtNLM"/>
    </source>
</evidence>
<comment type="caution">
    <text evidence="2">The sequence shown here is derived from an EMBL/GenBank/DDBJ whole genome shotgun (WGS) entry which is preliminary data.</text>
</comment>
<keyword evidence="3" id="KW-1185">Reference proteome</keyword>
<feature type="transmembrane region" description="Helical" evidence="1">
    <location>
        <begin position="98"/>
        <end position="121"/>
    </location>
</feature>